<dbReference type="InterPro" id="IPR016181">
    <property type="entry name" value="Acyl_CoA_acyltransferase"/>
</dbReference>
<dbReference type="Proteomes" id="UP000281771">
    <property type="component" value="Unassembled WGS sequence"/>
</dbReference>
<dbReference type="Gene3D" id="3.40.630.30">
    <property type="match status" value="1"/>
</dbReference>
<gene>
    <name evidence="2" type="ORF">EII38_02890</name>
</gene>
<dbReference type="RefSeq" id="WP_124775972.1">
    <property type="nucleotide sequence ID" value="NZ_RQZA01000001.1"/>
</dbReference>
<evidence type="ECO:0000313" key="2">
    <source>
        <dbReference type="EMBL" id="RRD32758.1"/>
    </source>
</evidence>
<dbReference type="Pfam" id="PF00583">
    <property type="entry name" value="Acetyltransf_1"/>
    <property type="match status" value="1"/>
</dbReference>
<reference evidence="2 3" key="1">
    <citation type="submission" date="2018-11" db="EMBL/GenBank/DDBJ databases">
        <title>Genomes From Bacteria Associated with the Canine Oral Cavity: a Test Case for Automated Genome-Based Taxonomic Assignment.</title>
        <authorList>
            <person name="Coil D.A."/>
            <person name="Jospin G."/>
            <person name="Darling A.E."/>
            <person name="Wallis C."/>
            <person name="Davis I.J."/>
            <person name="Harris S."/>
            <person name="Eisen J.A."/>
            <person name="Holcombe L.J."/>
            <person name="O'Flynn C."/>
        </authorList>
    </citation>
    <scope>NUCLEOTIDE SEQUENCE [LARGE SCALE GENOMIC DNA]</scope>
    <source>
        <strain evidence="2 3">OH4621_COT-116</strain>
    </source>
</reference>
<dbReference type="EMBL" id="RQZA01000001">
    <property type="protein sequence ID" value="RRD32758.1"/>
    <property type="molecule type" value="Genomic_DNA"/>
</dbReference>
<proteinExistence type="predicted"/>
<name>A0A3P1VGE0_9STRE</name>
<evidence type="ECO:0000313" key="3">
    <source>
        <dbReference type="Proteomes" id="UP000281771"/>
    </source>
</evidence>
<comment type="caution">
    <text evidence="2">The sequence shown here is derived from an EMBL/GenBank/DDBJ whole genome shotgun (WGS) entry which is preliminary data.</text>
</comment>
<dbReference type="PANTHER" id="PTHR39173:SF1">
    <property type="entry name" value="ACETYLTRANSFERASE"/>
    <property type="match status" value="1"/>
</dbReference>
<organism evidence="2 3">
    <name type="scientific">Streptococcus minor</name>
    <dbReference type="NCBI Taxonomy" id="229549"/>
    <lineage>
        <taxon>Bacteria</taxon>
        <taxon>Bacillati</taxon>
        <taxon>Bacillota</taxon>
        <taxon>Bacilli</taxon>
        <taxon>Lactobacillales</taxon>
        <taxon>Streptococcaceae</taxon>
        <taxon>Streptococcus</taxon>
    </lineage>
</organism>
<dbReference type="PROSITE" id="PS51186">
    <property type="entry name" value="GNAT"/>
    <property type="match status" value="1"/>
</dbReference>
<dbReference type="CDD" id="cd04301">
    <property type="entry name" value="NAT_SF"/>
    <property type="match status" value="1"/>
</dbReference>
<dbReference type="PANTHER" id="PTHR39173">
    <property type="entry name" value="ACETYLTRANSFERASE"/>
    <property type="match status" value="1"/>
</dbReference>
<dbReference type="GO" id="GO:0016747">
    <property type="term" value="F:acyltransferase activity, transferring groups other than amino-acyl groups"/>
    <property type="evidence" value="ECO:0007669"/>
    <property type="project" value="InterPro"/>
</dbReference>
<protein>
    <submittedName>
        <fullName evidence="2">GNAT family N-acetyltransferase</fullName>
    </submittedName>
</protein>
<dbReference type="SUPFAM" id="SSF55729">
    <property type="entry name" value="Acyl-CoA N-acyltransferases (Nat)"/>
    <property type="match status" value="1"/>
</dbReference>
<evidence type="ECO:0000259" key="1">
    <source>
        <dbReference type="PROSITE" id="PS51186"/>
    </source>
</evidence>
<keyword evidence="2" id="KW-0808">Transferase</keyword>
<sequence>MDIRTLELSDQDAFEQFQALLLAEKDMGNRFIQSKKVHDFPSFVKKSRQLEKVTDHPDLSAVTSYYGFINGEIAGKISCRWQLEKGDLSRVGGHIGYVTSPKFRRQGIMTSLLHFAFEQYQDKGIESVLITAHADNLPSRKTIEKVGGQLETIIRLEDDFPDPRMAGQELARYWVQL</sequence>
<feature type="domain" description="N-acetyltransferase" evidence="1">
    <location>
        <begin position="1"/>
        <end position="177"/>
    </location>
</feature>
<dbReference type="STRING" id="1123309.GCA_000377005_01790"/>
<accession>A0A3P1VGE0</accession>
<keyword evidence="3" id="KW-1185">Reference proteome</keyword>
<dbReference type="InterPro" id="IPR000182">
    <property type="entry name" value="GNAT_dom"/>
</dbReference>
<dbReference type="AlphaFoldDB" id="A0A3P1VGE0"/>